<keyword evidence="2" id="KW-0479">Metal-binding</keyword>
<dbReference type="KEGG" id="ock:EXM22_04375"/>
<keyword evidence="7" id="KW-1185">Reference proteome</keyword>
<dbReference type="InterPro" id="IPR036866">
    <property type="entry name" value="RibonucZ/Hydroxyglut_hydro"/>
</dbReference>
<dbReference type="PANTHER" id="PTHR46233">
    <property type="entry name" value="HYDROXYACYLGLUTATHIONE HYDROLASE GLOC"/>
    <property type="match status" value="1"/>
</dbReference>
<evidence type="ECO:0000256" key="1">
    <source>
        <dbReference type="ARBA" id="ARBA00001947"/>
    </source>
</evidence>
<comment type="cofactor">
    <cofactor evidence="1">
        <name>Zn(2+)</name>
        <dbReference type="ChEBI" id="CHEBI:29105"/>
    </cofactor>
</comment>
<evidence type="ECO:0000313" key="7">
    <source>
        <dbReference type="Proteomes" id="UP000324209"/>
    </source>
</evidence>
<dbReference type="Pfam" id="PF00753">
    <property type="entry name" value="Lactamase_B"/>
    <property type="match status" value="1"/>
</dbReference>
<evidence type="ECO:0000256" key="2">
    <source>
        <dbReference type="ARBA" id="ARBA00022723"/>
    </source>
</evidence>
<organism evidence="6 7">
    <name type="scientific">Oceanispirochaeta crateris</name>
    <dbReference type="NCBI Taxonomy" id="2518645"/>
    <lineage>
        <taxon>Bacteria</taxon>
        <taxon>Pseudomonadati</taxon>
        <taxon>Spirochaetota</taxon>
        <taxon>Spirochaetia</taxon>
        <taxon>Spirochaetales</taxon>
        <taxon>Spirochaetaceae</taxon>
        <taxon>Oceanispirochaeta</taxon>
    </lineage>
</organism>
<dbReference type="RefSeq" id="WP_149485340.1">
    <property type="nucleotide sequence ID" value="NZ_CP036150.1"/>
</dbReference>
<keyword evidence="3 6" id="KW-0378">Hydrolase</keyword>
<dbReference type="Gene3D" id="3.60.15.10">
    <property type="entry name" value="Ribonuclease Z/Hydroxyacylglutathione hydrolase-like"/>
    <property type="match status" value="1"/>
</dbReference>
<dbReference type="GO" id="GO:0046872">
    <property type="term" value="F:metal ion binding"/>
    <property type="evidence" value="ECO:0007669"/>
    <property type="project" value="UniProtKB-KW"/>
</dbReference>
<evidence type="ECO:0000256" key="4">
    <source>
        <dbReference type="ARBA" id="ARBA00022833"/>
    </source>
</evidence>
<reference evidence="6 7" key="1">
    <citation type="submission" date="2019-02" db="EMBL/GenBank/DDBJ databases">
        <title>Complete Genome Sequence and Methylome Analysis of free living Spirochaetas.</title>
        <authorList>
            <person name="Fomenkov A."/>
            <person name="Dubinina G."/>
            <person name="Leshcheva N."/>
            <person name="Mikheeva N."/>
            <person name="Grabovich M."/>
            <person name="Vincze T."/>
            <person name="Roberts R.J."/>
        </authorList>
    </citation>
    <scope>NUCLEOTIDE SEQUENCE [LARGE SCALE GENOMIC DNA]</scope>
    <source>
        <strain evidence="6 7">K2</strain>
    </source>
</reference>
<sequence>MDIEILPAGPIQTNAYLIINKSTQEVIAVDAGPDAFEMIQGELAKNQWQLKALLITHPHWDHILDVYKFVEAGIPVYSHKTAVSEIEHPDSQKAMAIPGLKFIPGKVDTVLSHDETLNLCGFRIEVRDTPGHCPGSLIFYFPDGGCCFTGDVIFDSSVGRTDLPGGDGEALKRSILNQVYTLPDETILYPGHGSSTLVGKEKISNPFITA</sequence>
<dbReference type="SMART" id="SM00849">
    <property type="entry name" value="Lactamase_B"/>
    <property type="match status" value="1"/>
</dbReference>
<evidence type="ECO:0000259" key="5">
    <source>
        <dbReference type="SMART" id="SM00849"/>
    </source>
</evidence>
<dbReference type="AlphaFoldDB" id="A0A5C1QIY5"/>
<dbReference type="SUPFAM" id="SSF56281">
    <property type="entry name" value="Metallo-hydrolase/oxidoreductase"/>
    <property type="match status" value="1"/>
</dbReference>
<protein>
    <submittedName>
        <fullName evidence="6">MBL fold metallo-hydrolase</fullName>
    </submittedName>
</protein>
<evidence type="ECO:0000313" key="6">
    <source>
        <dbReference type="EMBL" id="QEN07258.1"/>
    </source>
</evidence>
<dbReference type="InterPro" id="IPR051453">
    <property type="entry name" value="MBL_Glyoxalase_II"/>
</dbReference>
<gene>
    <name evidence="6" type="ORF">EXM22_04375</name>
</gene>
<feature type="domain" description="Metallo-beta-lactamase" evidence="5">
    <location>
        <begin position="12"/>
        <end position="192"/>
    </location>
</feature>
<dbReference type="CDD" id="cd06262">
    <property type="entry name" value="metallo-hydrolase-like_MBL-fold"/>
    <property type="match status" value="1"/>
</dbReference>
<proteinExistence type="predicted"/>
<dbReference type="Proteomes" id="UP000324209">
    <property type="component" value="Chromosome"/>
</dbReference>
<dbReference type="InterPro" id="IPR001279">
    <property type="entry name" value="Metallo-B-lactamas"/>
</dbReference>
<dbReference type="GO" id="GO:0016787">
    <property type="term" value="F:hydrolase activity"/>
    <property type="evidence" value="ECO:0007669"/>
    <property type="project" value="UniProtKB-KW"/>
</dbReference>
<keyword evidence="4" id="KW-0862">Zinc</keyword>
<dbReference type="OrthoDB" id="9802248at2"/>
<name>A0A5C1QIY5_9SPIO</name>
<dbReference type="EMBL" id="CP036150">
    <property type="protein sequence ID" value="QEN07258.1"/>
    <property type="molecule type" value="Genomic_DNA"/>
</dbReference>
<accession>A0A5C1QIY5</accession>
<dbReference type="PANTHER" id="PTHR46233:SF3">
    <property type="entry name" value="HYDROXYACYLGLUTATHIONE HYDROLASE GLOC"/>
    <property type="match status" value="1"/>
</dbReference>
<evidence type="ECO:0000256" key="3">
    <source>
        <dbReference type="ARBA" id="ARBA00022801"/>
    </source>
</evidence>